<feature type="compositionally biased region" description="Basic and acidic residues" evidence="2">
    <location>
        <begin position="1"/>
        <end position="38"/>
    </location>
</feature>
<dbReference type="AlphaFoldDB" id="A0A1T4SYI3"/>
<dbReference type="Proteomes" id="UP000190637">
    <property type="component" value="Unassembled WGS sequence"/>
</dbReference>
<accession>A0A1T4SYI3</accession>
<protein>
    <submittedName>
        <fullName evidence="4">CsbD-like</fullName>
    </submittedName>
</protein>
<evidence type="ECO:0000256" key="2">
    <source>
        <dbReference type="SAM" id="MobiDB-lite"/>
    </source>
</evidence>
<evidence type="ECO:0000313" key="4">
    <source>
        <dbReference type="EMBL" id="SKA32971.1"/>
    </source>
</evidence>
<dbReference type="OrthoDB" id="2143260at2"/>
<evidence type="ECO:0000259" key="3">
    <source>
        <dbReference type="Pfam" id="PF05532"/>
    </source>
</evidence>
<keyword evidence="5" id="KW-1185">Reference proteome</keyword>
<reference evidence="4 5" key="1">
    <citation type="submission" date="2017-02" db="EMBL/GenBank/DDBJ databases">
        <authorList>
            <person name="Peterson S.W."/>
        </authorList>
    </citation>
    <scope>NUCLEOTIDE SEQUENCE [LARGE SCALE GENOMIC DNA]</scope>
    <source>
        <strain evidence="4 5">DSM 45154</strain>
    </source>
</reference>
<comment type="similarity">
    <text evidence="1">Belongs to the UPF0337 (CsbD) family.</text>
</comment>
<dbReference type="InterPro" id="IPR036629">
    <property type="entry name" value="YjbJ_sf"/>
</dbReference>
<dbReference type="Gene3D" id="1.10.1470.10">
    <property type="entry name" value="YjbJ"/>
    <property type="match status" value="1"/>
</dbReference>
<dbReference type="InterPro" id="IPR008462">
    <property type="entry name" value="CsbD"/>
</dbReference>
<evidence type="ECO:0000313" key="5">
    <source>
        <dbReference type="Proteomes" id="UP000190637"/>
    </source>
</evidence>
<name>A0A1T4SYI3_9ACTN</name>
<dbReference type="SUPFAM" id="SSF69047">
    <property type="entry name" value="Hypothetical protein YjbJ"/>
    <property type="match status" value="1"/>
</dbReference>
<proteinExistence type="inferred from homology"/>
<dbReference type="STRING" id="1122192.SAMN02745673_04112"/>
<sequence>MGDGKAQGKGEQIKGKLKEAAGKAVGDERLKAEGKTEQAKGNVRETAQNAEDTVRGTIRGARDDKR</sequence>
<organism evidence="4 5">
    <name type="scientific">Marinactinospora thermotolerans DSM 45154</name>
    <dbReference type="NCBI Taxonomy" id="1122192"/>
    <lineage>
        <taxon>Bacteria</taxon>
        <taxon>Bacillati</taxon>
        <taxon>Actinomycetota</taxon>
        <taxon>Actinomycetes</taxon>
        <taxon>Streptosporangiales</taxon>
        <taxon>Nocardiopsidaceae</taxon>
        <taxon>Marinactinospora</taxon>
    </lineage>
</organism>
<feature type="domain" description="CsbD-like" evidence="3">
    <location>
        <begin position="5"/>
        <end position="55"/>
    </location>
</feature>
<dbReference type="RefSeq" id="WP_078763366.1">
    <property type="nucleotide sequence ID" value="NZ_FUWS01000012.1"/>
</dbReference>
<gene>
    <name evidence="4" type="ORF">SAMN02745673_04112</name>
</gene>
<dbReference type="EMBL" id="FUWS01000012">
    <property type="protein sequence ID" value="SKA32971.1"/>
    <property type="molecule type" value="Genomic_DNA"/>
</dbReference>
<evidence type="ECO:0000256" key="1">
    <source>
        <dbReference type="ARBA" id="ARBA00009129"/>
    </source>
</evidence>
<feature type="region of interest" description="Disordered" evidence="2">
    <location>
        <begin position="1"/>
        <end position="66"/>
    </location>
</feature>
<dbReference type="Pfam" id="PF05532">
    <property type="entry name" value="CsbD"/>
    <property type="match status" value="1"/>
</dbReference>